<dbReference type="RefSeq" id="WP_137267682.1">
    <property type="nucleotide sequence ID" value="NZ_SZUA01000003.1"/>
</dbReference>
<dbReference type="OrthoDB" id="5975324at2"/>
<evidence type="ECO:0000313" key="2">
    <source>
        <dbReference type="Proteomes" id="UP000308707"/>
    </source>
</evidence>
<organism evidence="1 2">
    <name type="scientific">Luteimonas gilva</name>
    <dbReference type="NCBI Taxonomy" id="2572684"/>
    <lineage>
        <taxon>Bacteria</taxon>
        <taxon>Pseudomonadati</taxon>
        <taxon>Pseudomonadota</taxon>
        <taxon>Gammaproteobacteria</taxon>
        <taxon>Lysobacterales</taxon>
        <taxon>Lysobacteraceae</taxon>
        <taxon>Luteimonas</taxon>
    </lineage>
</organism>
<dbReference type="Proteomes" id="UP000308707">
    <property type="component" value="Unassembled WGS sequence"/>
</dbReference>
<dbReference type="AlphaFoldDB" id="A0A4U5JNB9"/>
<reference evidence="1 2" key="1">
    <citation type="submission" date="2019-04" db="EMBL/GenBank/DDBJ databases">
        <title>Reference strain of H23.</title>
        <authorList>
            <person name="Luo X."/>
        </authorList>
    </citation>
    <scope>NUCLEOTIDE SEQUENCE [LARGE SCALE GENOMIC DNA]</scope>
    <source>
        <strain evidence="1 2">H23</strain>
    </source>
</reference>
<accession>A0A4U5JNB9</accession>
<proteinExistence type="predicted"/>
<gene>
    <name evidence="1" type="ORF">FCE95_14030</name>
</gene>
<keyword evidence="2" id="KW-1185">Reference proteome</keyword>
<sequence>MTMQALLAEVDPSWFGELDPALLPPARGSRLGRRMLGRWLASGPAAALLAPSPGEGAIATTVRWSRAGLSALIRDLGALAYAPAIRAEVRREPVRRLKQALGNSYLLALDNTVWNGRVDPAVGKRLSAALETALAAHESDALFATLDRQGRAELDEWARGSEPALAEWARLQQPQEAPLDPAHLPEKPILRVYAHHQARSAAR</sequence>
<evidence type="ECO:0000313" key="1">
    <source>
        <dbReference type="EMBL" id="TKR29277.1"/>
    </source>
</evidence>
<protein>
    <submittedName>
        <fullName evidence="1">Uncharacterized protein</fullName>
    </submittedName>
</protein>
<name>A0A4U5JNB9_9GAMM</name>
<dbReference type="EMBL" id="SZUA01000003">
    <property type="protein sequence ID" value="TKR29277.1"/>
    <property type="molecule type" value="Genomic_DNA"/>
</dbReference>
<comment type="caution">
    <text evidence="1">The sequence shown here is derived from an EMBL/GenBank/DDBJ whole genome shotgun (WGS) entry which is preliminary data.</text>
</comment>